<dbReference type="Pfam" id="PF17917">
    <property type="entry name" value="RT_RNaseH"/>
    <property type="match status" value="1"/>
</dbReference>
<evidence type="ECO:0000313" key="10">
    <source>
        <dbReference type="EMBL" id="KAK9230022.1"/>
    </source>
</evidence>
<keyword evidence="5" id="KW-0255">Endonuclease</keyword>
<evidence type="ECO:0000256" key="7">
    <source>
        <dbReference type="ARBA" id="ARBA00022918"/>
    </source>
</evidence>
<dbReference type="GO" id="GO:0003676">
    <property type="term" value="F:nucleic acid binding"/>
    <property type="evidence" value="ECO:0007669"/>
    <property type="project" value="InterPro"/>
</dbReference>
<dbReference type="EC" id="2.7.7.49" evidence="1"/>
<dbReference type="GO" id="GO:0003964">
    <property type="term" value="F:RNA-directed DNA polymerase activity"/>
    <property type="evidence" value="ECO:0007669"/>
    <property type="project" value="UniProtKB-KW"/>
</dbReference>
<dbReference type="CDD" id="cd00303">
    <property type="entry name" value="retropepsin_like"/>
    <property type="match status" value="1"/>
</dbReference>
<evidence type="ECO:0000256" key="2">
    <source>
        <dbReference type="ARBA" id="ARBA00022679"/>
    </source>
</evidence>
<feature type="region of interest" description="Disordered" evidence="8">
    <location>
        <begin position="232"/>
        <end position="254"/>
    </location>
</feature>
<dbReference type="Pfam" id="PF13650">
    <property type="entry name" value="Asp_protease_2"/>
    <property type="match status" value="1"/>
</dbReference>
<dbReference type="InterPro" id="IPR012337">
    <property type="entry name" value="RNaseH-like_sf"/>
</dbReference>
<name>A0AAP0QWJ8_9ROSI</name>
<dbReference type="Pfam" id="PF03732">
    <property type="entry name" value="Retrotrans_gag"/>
    <property type="match status" value="1"/>
</dbReference>
<dbReference type="InterPro" id="IPR021109">
    <property type="entry name" value="Peptidase_aspartic_dom_sf"/>
</dbReference>
<dbReference type="GO" id="GO:0004519">
    <property type="term" value="F:endonuclease activity"/>
    <property type="evidence" value="ECO:0007669"/>
    <property type="project" value="UniProtKB-KW"/>
</dbReference>
<keyword evidence="2" id="KW-0808">Transferase</keyword>
<feature type="compositionally biased region" description="Pro residues" evidence="8">
    <location>
        <begin position="132"/>
        <end position="142"/>
    </location>
</feature>
<dbReference type="Gene3D" id="3.30.70.270">
    <property type="match status" value="2"/>
</dbReference>
<dbReference type="Pfam" id="PF00665">
    <property type="entry name" value="rve"/>
    <property type="match status" value="1"/>
</dbReference>
<keyword evidence="4" id="KW-0540">Nuclease</keyword>
<dbReference type="SUPFAM" id="SSF53098">
    <property type="entry name" value="Ribonuclease H-like"/>
    <property type="match status" value="1"/>
</dbReference>
<dbReference type="GO" id="GO:0015074">
    <property type="term" value="P:DNA integration"/>
    <property type="evidence" value="ECO:0007669"/>
    <property type="project" value="InterPro"/>
</dbReference>
<dbReference type="SUPFAM" id="SSF56672">
    <property type="entry name" value="DNA/RNA polymerases"/>
    <property type="match status" value="2"/>
</dbReference>
<dbReference type="PANTHER" id="PTHR37984">
    <property type="entry name" value="PROTEIN CBG26694"/>
    <property type="match status" value="1"/>
</dbReference>
<dbReference type="InterPro" id="IPR041373">
    <property type="entry name" value="RT_RNaseH"/>
</dbReference>
<evidence type="ECO:0000256" key="6">
    <source>
        <dbReference type="ARBA" id="ARBA00022801"/>
    </source>
</evidence>
<keyword evidence="3" id="KW-0548">Nucleotidyltransferase</keyword>
<proteinExistence type="predicted"/>
<dbReference type="PROSITE" id="PS50994">
    <property type="entry name" value="INTEGRASE"/>
    <property type="match status" value="1"/>
</dbReference>
<dbReference type="InterPro" id="IPR050951">
    <property type="entry name" value="Retrovirus_Pol_polyprotein"/>
</dbReference>
<dbReference type="EMBL" id="JBCGBO010000001">
    <property type="protein sequence ID" value="KAK9230022.1"/>
    <property type="molecule type" value="Genomic_DNA"/>
</dbReference>
<dbReference type="SUPFAM" id="SSF50630">
    <property type="entry name" value="Acid proteases"/>
    <property type="match status" value="1"/>
</dbReference>
<evidence type="ECO:0000256" key="3">
    <source>
        <dbReference type="ARBA" id="ARBA00022695"/>
    </source>
</evidence>
<sequence length="2393" mass="270807">MATSGGELMSKSATEIWEFFQRQADNSQQRSRSLRNTRRIKGVNEVHIGESSSEIKEVKEIIEGLSRQIASLSTAKSTEPHDHDSFSDQANAIGVIRKPSNYNPYSNTYNPGWRDHPNFSWSQGFQQNGPAAPAPPMQPIPQNPQASQPPFRPYNPNQNYSQPRPWEDAFQNFRNVTHSTIEQHNRTIDGLRNELRAGFNSQAQSVSSLEKMVGQLASSVQTLAMTVEKGKFPSQPVPNPKGVHEASTSSPQQHGEVKAIMTLRKGKEVDNKVEMPVTKENQIVPVNAEDSPPEEKEETNPREYVLKAPFPQRLAKGKKGKSTGEILEIFKQVSVNIPLLDAIKQVPSYAKFLKDLCTKKRNIHVQKKAFLTENVSSILQHKIPLKCKDPGSPTISCSIGNHTIENALLDLGASVNLLPYSVFVKLGLGELHPTPVVLQLADRSTKIPRGIVEDVLIQVDKFYFSVDFIVIDTQPIQDSRKHIPIILGRPFLATADAHIQCRTGNMQLSFGNMTMELNIFNIAKQPHSADDGIVDVDLIETIVDNTFVSNLSDDPLQTCLTHFGFDFDIDRSVDEVNALLDSAPYMDTNKWKSRVEQLAPSEKKLIPSSESPPKLELKPLPNTLEYAFLGEESTLPVIISSSLNDEQKGKLLDVLKEHKGALGWAIADIKGINPVDCMHYIHLDENAKSTREMQRRLNPNMKEVVRTEVLKLLDAGIIYPISDSSWVSPVQVVSKKSGVTVVTNADNELIPTKVTTGWRIFMSIEDIRLKLEQLRATSSYSELDFAIHIPLPKTEPSSPEPEPMAQNNNRTLKELAAPNLDQQPLCIENPNPQVNFELKSGMIHLLPTFHGLAGEDPNKHLKEFHVVCSTMKPAGVSEEQVKLMAFPFSLADSAKEWLYYLPSGTVTTWNEMRQLFLEKYFPASKAGSIRKEICGIRQYNGEPLYDYWERFKKLCASCPHHQISDQLLIQYFYEGLLPMDRSMIDAASGGALVDKTPEAARNLIANMAANSQQFNTRNDLLPPPKRVNEVSTTSLEKQVSNLTSLVQQLALGQQMRPCGVCSMVGHATDMCPAIQEGSHEQANAVEGIIGQPRQRYDPYSNFYNEGWKDHPNFRYGNQQQGISNVAPSRPPGYPQHWTTQTQLQHLENQIGQLATSMSRIEARTSGKLPSQPEINPKENASAMSLRSGKQLEPLLAKPSKVSTTSSPSVTNSSPEALPLTLKDDSHSTLPVDPSGQVSIPSPRIKTLSIPPPFPSRFKQSKKEEQEKEILETFRKVEVNIPLLDAIKQVPRYAKFLKELCSNKRKLSGNEKVNELVFPADFYILEMEDELSPNPTPILLGRPFLKTARTKIDVHNGTLTMEFDGEVIRFNIFEAMRYPSDVHSVFAMDDINTLVQDFFELSGNDSFEITISKNLTNDDSKEHANLIKLDDEVEEAMAILDGAITLRTHGYNVSYLELPLLNEKLLPSIVQAPTLELKPLPEHLQYIYLGENETLPVIIAKTLTPVQQEKLIRVLRDHKTAIGWTIADIKGISPSMCMHRILLEEGSKPMRDAQRRLNPPMMEVVKKEILKLLNVGIIYPISDSKWVSPVQVVPKKSGITVVKNEENELVPTRVQTGWRVCIDYRKLNAATRKDHFPLPFIDQMLERLSGHSHYFFLDGYSGYNQIVIAPEDQEKTTFTCPFGTFAYRRMPFGLCNAPATFQRCMMSIFSDYVENIIEVFMDDFTVYGDSFDKCLDNLTLVLKRCIDTNLVLNWEKCHFMVNQGIVLGHVISEKGVEVDKSKIDLIRSLPPPTSVREVRSFLGHAGFYRRFIKDFSKIALPLCNLLQKDATFDFNEECQRAFKKLKEVLTSAPVIQPPNWDLPFEIMCDASDYAVGAVLGQRVGKLPHVIYYASRTLNDAQLNYSTTEKELLAVIFALEKFRSYLIGSKVIVYSDHAAIRYLLTKKDAKPRLIRWILLLQEFDIEILDKKGSENLVANHLSRLIHNEDELPLHKNFPDEQLLHVGIVTPWYADIVNYLVTRTVPKEITRAQKAKIKSDAKYYVWDEPYLWKHCSDQVIRRCVPETEFTSILTFCHTLACGGHFGPKRTALKRTGNLGPRNQMPQSPILIVEIFYVWGIDFMGPFPSSFGNLYIVLTVDYVSKWVEAKATRTNDSKVVVDFIKSNIFTRFGTPKAIISDRGTHFCNRSVEALFRKYNITHKVSTSYHPQTSGQVEVSNREVKSILEKTVNPNRKDWSLRLDDALWAYRTAYKTPIGMSPYRLVYGKPCHLPVELEHKAWWAVKQCNMDLDAAGQHRKLQLQELEEIRNDAYESSRIYKEKTKAFHDKQILRKNFEVGQKVLLFHSRLKLFPVEIKSLKTGKEFKVNGHRLKPYYENFQTLNVEEAPLHEPAYVDE</sequence>
<feature type="region of interest" description="Disordered" evidence="8">
    <location>
        <begin position="1160"/>
        <end position="1262"/>
    </location>
</feature>
<evidence type="ECO:0000256" key="5">
    <source>
        <dbReference type="ARBA" id="ARBA00022759"/>
    </source>
</evidence>
<dbReference type="Gene3D" id="2.40.70.10">
    <property type="entry name" value="Acid Proteases"/>
    <property type="match status" value="2"/>
</dbReference>
<reference evidence="10 11" key="1">
    <citation type="submission" date="2024-05" db="EMBL/GenBank/DDBJ databases">
        <title>Haplotype-resolved chromosome-level genome assembly of Huyou (Citrus changshanensis).</title>
        <authorList>
            <person name="Miao C."/>
            <person name="Chen W."/>
            <person name="Wu Y."/>
            <person name="Wang L."/>
            <person name="Zhao S."/>
            <person name="Grierson D."/>
            <person name="Xu C."/>
            <person name="Chen K."/>
        </authorList>
    </citation>
    <scope>NUCLEOTIDE SEQUENCE [LARGE SCALE GENOMIC DNA]</scope>
    <source>
        <strain evidence="10">01-14</strain>
        <tissue evidence="10">Leaf</tissue>
    </source>
</reference>
<feature type="domain" description="Integrase catalytic" evidence="9">
    <location>
        <begin position="2101"/>
        <end position="2265"/>
    </location>
</feature>
<dbReference type="GO" id="GO:0016787">
    <property type="term" value="F:hydrolase activity"/>
    <property type="evidence" value="ECO:0007669"/>
    <property type="project" value="UniProtKB-KW"/>
</dbReference>
<protein>
    <recommendedName>
        <fullName evidence="1">RNA-directed DNA polymerase</fullName>
        <ecNumber evidence="1">2.7.7.49</ecNumber>
    </recommendedName>
</protein>
<evidence type="ECO:0000259" key="9">
    <source>
        <dbReference type="PROSITE" id="PS50994"/>
    </source>
</evidence>
<dbReference type="CDD" id="cd01647">
    <property type="entry name" value="RT_LTR"/>
    <property type="match status" value="1"/>
</dbReference>
<dbReference type="InterPro" id="IPR000477">
    <property type="entry name" value="RT_dom"/>
</dbReference>
<feature type="region of interest" description="Disordered" evidence="8">
    <location>
        <begin position="114"/>
        <end position="165"/>
    </location>
</feature>
<gene>
    <name evidence="10" type="ORF">WN944_022989</name>
</gene>
<dbReference type="InterPro" id="IPR036397">
    <property type="entry name" value="RNaseH_sf"/>
</dbReference>
<organism evidence="10 11">
    <name type="scientific">Citrus x changshan-huyou</name>
    <dbReference type="NCBI Taxonomy" id="2935761"/>
    <lineage>
        <taxon>Eukaryota</taxon>
        <taxon>Viridiplantae</taxon>
        <taxon>Streptophyta</taxon>
        <taxon>Embryophyta</taxon>
        <taxon>Tracheophyta</taxon>
        <taxon>Spermatophyta</taxon>
        <taxon>Magnoliopsida</taxon>
        <taxon>eudicotyledons</taxon>
        <taxon>Gunneridae</taxon>
        <taxon>Pentapetalae</taxon>
        <taxon>rosids</taxon>
        <taxon>malvids</taxon>
        <taxon>Sapindales</taxon>
        <taxon>Rutaceae</taxon>
        <taxon>Aurantioideae</taxon>
        <taxon>Citrus</taxon>
    </lineage>
</organism>
<dbReference type="InterPro" id="IPR001584">
    <property type="entry name" value="Integrase_cat-core"/>
</dbReference>
<dbReference type="FunFam" id="3.30.70.270:FF:000020">
    <property type="entry name" value="Transposon Tf2-6 polyprotein-like Protein"/>
    <property type="match status" value="1"/>
</dbReference>
<keyword evidence="11" id="KW-1185">Reference proteome</keyword>
<dbReference type="CDD" id="cd09274">
    <property type="entry name" value="RNase_HI_RT_Ty3"/>
    <property type="match status" value="1"/>
</dbReference>
<keyword evidence="7" id="KW-0695">RNA-directed DNA polymerase</keyword>
<accession>A0AAP0QWJ8</accession>
<evidence type="ECO:0000256" key="1">
    <source>
        <dbReference type="ARBA" id="ARBA00012493"/>
    </source>
</evidence>
<dbReference type="PANTHER" id="PTHR37984:SF5">
    <property type="entry name" value="PROTEIN NYNRIN-LIKE"/>
    <property type="match status" value="1"/>
</dbReference>
<dbReference type="InterPro" id="IPR043128">
    <property type="entry name" value="Rev_trsase/Diguanyl_cyclase"/>
</dbReference>
<dbReference type="InterPro" id="IPR043502">
    <property type="entry name" value="DNA/RNA_pol_sf"/>
</dbReference>
<evidence type="ECO:0000256" key="4">
    <source>
        <dbReference type="ARBA" id="ARBA00022722"/>
    </source>
</evidence>
<dbReference type="Proteomes" id="UP001428341">
    <property type="component" value="Unassembled WGS sequence"/>
</dbReference>
<evidence type="ECO:0000313" key="11">
    <source>
        <dbReference type="Proteomes" id="UP001428341"/>
    </source>
</evidence>
<keyword evidence="6" id="KW-0378">Hydrolase</keyword>
<dbReference type="Pfam" id="PF00078">
    <property type="entry name" value="RVT_1"/>
    <property type="match status" value="1"/>
</dbReference>
<dbReference type="Gene3D" id="3.10.10.10">
    <property type="entry name" value="HIV Type 1 Reverse Transcriptase, subunit A, domain 1"/>
    <property type="match status" value="2"/>
</dbReference>
<feature type="compositionally biased region" description="Low complexity" evidence="8">
    <location>
        <begin position="1197"/>
        <end position="1214"/>
    </location>
</feature>
<comment type="caution">
    <text evidence="10">The sequence shown here is derived from an EMBL/GenBank/DDBJ whole genome shotgun (WGS) entry which is preliminary data.</text>
</comment>
<dbReference type="Gene3D" id="3.30.420.10">
    <property type="entry name" value="Ribonuclease H-like superfamily/Ribonuclease H"/>
    <property type="match status" value="1"/>
</dbReference>
<dbReference type="InterPro" id="IPR005162">
    <property type="entry name" value="Retrotrans_gag_dom"/>
</dbReference>
<evidence type="ECO:0000256" key="8">
    <source>
        <dbReference type="SAM" id="MobiDB-lite"/>
    </source>
</evidence>